<accession>A0A5P8E8K5</accession>
<sequence>MKANTILRALLKESISTENCGIVRVHEELPYTEFIRQYLYSDFQDQVIDYYRYVTPEGEYFYCWHNDEIHFGFGQSCYVHYIDGQLLHIIPLNDEESEGD</sequence>
<evidence type="ECO:0000313" key="1">
    <source>
        <dbReference type="EMBL" id="QFQ13274.1"/>
    </source>
</evidence>
<dbReference type="RefSeq" id="WP_111897505.1">
    <property type="nucleotide sequence ID" value="NZ_CP033459.1"/>
</dbReference>
<dbReference type="EMBL" id="CP033459">
    <property type="protein sequence ID" value="QFQ13274.1"/>
    <property type="molecule type" value="Genomic_DNA"/>
</dbReference>
<protein>
    <submittedName>
        <fullName evidence="1">Uncharacterized protein</fullName>
    </submittedName>
</protein>
<organism evidence="1 2">
    <name type="scientific">Pseudoprevotella muciniphila</name>
    <dbReference type="NCBI Taxonomy" id="2133944"/>
    <lineage>
        <taxon>Bacteria</taxon>
        <taxon>Pseudomonadati</taxon>
        <taxon>Bacteroidota</taxon>
        <taxon>Bacteroidia</taxon>
        <taxon>Bacteroidales</taxon>
        <taxon>Prevotellaceae</taxon>
        <taxon>Pseudoprevotella</taxon>
    </lineage>
</organism>
<dbReference type="KEGG" id="alq:C7Y71_009795"/>
<gene>
    <name evidence="1" type="ORF">C7Y71_009795</name>
</gene>
<evidence type="ECO:0000313" key="2">
    <source>
        <dbReference type="Proteomes" id="UP000249375"/>
    </source>
</evidence>
<dbReference type="Proteomes" id="UP000249375">
    <property type="component" value="Chromosome"/>
</dbReference>
<proteinExistence type="predicted"/>
<keyword evidence="2" id="KW-1185">Reference proteome</keyword>
<name>A0A5P8E8K5_9BACT</name>
<dbReference type="AlphaFoldDB" id="A0A5P8E8K5"/>
<reference evidence="1 2" key="1">
    <citation type="submission" date="2018-11" db="EMBL/GenBank/DDBJ databases">
        <authorList>
            <person name="Na S.W."/>
            <person name="Baik M."/>
        </authorList>
    </citation>
    <scope>NUCLEOTIDE SEQUENCE [LARGE SCALE GENOMIC DNA]</scope>
    <source>
        <strain evidence="1 2">E39</strain>
    </source>
</reference>